<dbReference type="Proteomes" id="UP001341840">
    <property type="component" value="Unassembled WGS sequence"/>
</dbReference>
<evidence type="ECO:0000313" key="3">
    <source>
        <dbReference type="Proteomes" id="UP001341840"/>
    </source>
</evidence>
<dbReference type="EMBL" id="JASCZI010000054">
    <property type="protein sequence ID" value="MED6107860.1"/>
    <property type="molecule type" value="Genomic_DNA"/>
</dbReference>
<organism evidence="2 3">
    <name type="scientific">Stylosanthes scabra</name>
    <dbReference type="NCBI Taxonomy" id="79078"/>
    <lineage>
        <taxon>Eukaryota</taxon>
        <taxon>Viridiplantae</taxon>
        <taxon>Streptophyta</taxon>
        <taxon>Embryophyta</taxon>
        <taxon>Tracheophyta</taxon>
        <taxon>Spermatophyta</taxon>
        <taxon>Magnoliopsida</taxon>
        <taxon>eudicotyledons</taxon>
        <taxon>Gunneridae</taxon>
        <taxon>Pentapetalae</taxon>
        <taxon>rosids</taxon>
        <taxon>fabids</taxon>
        <taxon>Fabales</taxon>
        <taxon>Fabaceae</taxon>
        <taxon>Papilionoideae</taxon>
        <taxon>50 kb inversion clade</taxon>
        <taxon>dalbergioids sensu lato</taxon>
        <taxon>Dalbergieae</taxon>
        <taxon>Pterocarpus clade</taxon>
        <taxon>Stylosanthes</taxon>
    </lineage>
</organism>
<reference evidence="2 3" key="1">
    <citation type="journal article" date="2023" name="Plants (Basel)">
        <title>Bridging the Gap: Combining Genomics and Transcriptomics Approaches to Understand Stylosanthes scabra, an Orphan Legume from the Brazilian Caatinga.</title>
        <authorList>
            <person name="Ferreira-Neto J.R.C."/>
            <person name="da Silva M.D."/>
            <person name="Binneck E."/>
            <person name="de Melo N.F."/>
            <person name="da Silva R.H."/>
            <person name="de Melo A.L.T.M."/>
            <person name="Pandolfi V."/>
            <person name="Bustamante F.O."/>
            <person name="Brasileiro-Vidal A.C."/>
            <person name="Benko-Iseppon A.M."/>
        </authorList>
    </citation>
    <scope>NUCLEOTIDE SEQUENCE [LARGE SCALE GENOMIC DNA]</scope>
    <source>
        <tissue evidence="2">Leaves</tissue>
    </source>
</reference>
<proteinExistence type="predicted"/>
<evidence type="ECO:0008006" key="4">
    <source>
        <dbReference type="Google" id="ProtNLM"/>
    </source>
</evidence>
<feature type="region of interest" description="Disordered" evidence="1">
    <location>
        <begin position="30"/>
        <end position="75"/>
    </location>
</feature>
<gene>
    <name evidence="2" type="ORF">PIB30_018144</name>
</gene>
<keyword evidence="3" id="KW-1185">Reference proteome</keyword>
<accession>A0ABU6Q7M9</accession>
<feature type="compositionally biased region" description="Low complexity" evidence="1">
    <location>
        <begin position="59"/>
        <end position="69"/>
    </location>
</feature>
<evidence type="ECO:0000313" key="2">
    <source>
        <dbReference type="EMBL" id="MED6107860.1"/>
    </source>
</evidence>
<comment type="caution">
    <text evidence="2">The sequence shown here is derived from an EMBL/GenBank/DDBJ whole genome shotgun (WGS) entry which is preliminary data.</text>
</comment>
<evidence type="ECO:0000256" key="1">
    <source>
        <dbReference type="SAM" id="MobiDB-lite"/>
    </source>
</evidence>
<name>A0ABU6Q7M9_9FABA</name>
<sequence length="75" mass="8318">MKLSLQICPFCIACAKLICYTHPELNNVKSRSPFGHDNHNRSFNGDSINHDNDGTVARSSSNSSDGSGSFWTSRW</sequence>
<protein>
    <recommendedName>
        <fullName evidence="4">Secreted protein</fullName>
    </recommendedName>
</protein>